<feature type="compositionally biased region" description="Basic residues" evidence="1">
    <location>
        <begin position="324"/>
        <end position="335"/>
    </location>
</feature>
<feature type="region of interest" description="Disordered" evidence="1">
    <location>
        <begin position="245"/>
        <end position="300"/>
    </location>
</feature>
<evidence type="ECO:0000313" key="2">
    <source>
        <dbReference type="EnsemblPlants" id="Zm00001eb139510_P001"/>
    </source>
</evidence>
<name>A0A804N6U5_MAIZE</name>
<feature type="compositionally biased region" description="Basic and acidic residues" evidence="1">
    <location>
        <begin position="266"/>
        <end position="279"/>
    </location>
</feature>
<evidence type="ECO:0000256" key="1">
    <source>
        <dbReference type="SAM" id="MobiDB-lite"/>
    </source>
</evidence>
<dbReference type="PANTHER" id="PTHR45224">
    <property type="entry name" value="OS01G0527900 PROTEIN-RELATED"/>
    <property type="match status" value="1"/>
</dbReference>
<dbReference type="PANTHER" id="PTHR45224:SF16">
    <property type="entry name" value="OS01G0527900 PROTEIN"/>
    <property type="match status" value="1"/>
</dbReference>
<dbReference type="EnsemblPlants" id="Zm00001eb139510_T001">
    <property type="protein sequence ID" value="Zm00001eb139510_P001"/>
    <property type="gene ID" value="Zm00001eb139510"/>
</dbReference>
<dbReference type="InParanoid" id="A0A804N6U5"/>
<dbReference type="Proteomes" id="UP000007305">
    <property type="component" value="Chromosome 3"/>
</dbReference>
<reference evidence="2" key="2">
    <citation type="submission" date="2019-07" db="EMBL/GenBank/DDBJ databases">
        <authorList>
            <person name="Seetharam A."/>
            <person name="Woodhouse M."/>
            <person name="Cannon E."/>
        </authorList>
    </citation>
    <scope>NUCLEOTIDE SEQUENCE [LARGE SCALE GENOMIC DNA]</scope>
    <source>
        <strain evidence="2">cv. B73</strain>
    </source>
</reference>
<sequence>MERNRKSVVVHTPFRRPSAADDTGPPLFHRSPAAQAGALLQIPSTGSPQGLILGRSLHQTAASQLPSPGGVQSSDAGIPSTESGQRVVAQYPLARFHDIETDDGIEENRKGSRLIWKHDEDVRVMSAWLEHSLDPVRGNNKKSDKYWQDVADEYNLSTVANRVRTRSQVKERVLRAGRRFCAQTQEGVGGAGVAGRRWASLDVGGRRGRERAGRAALEGAGDAGCSGCAGYGRDAAALGGRRRAGSGRELAGQRRGWAALGAPEGAGRERAGGSREARGGVRRAGGRAARGELWGGSSGARRAAERAGRAARLGGTVVRGRGWRRRGQWRRARGRRAVEDSGGGGVAQRGQAVRPTFGLQRCMEAAGFS</sequence>
<feature type="region of interest" description="Disordered" evidence="1">
    <location>
        <begin position="60"/>
        <end position="81"/>
    </location>
</feature>
<protein>
    <recommendedName>
        <fullName evidence="4">Myb-like domain-containing protein</fullName>
    </recommendedName>
</protein>
<accession>A0A804N6U5</accession>
<dbReference type="AlphaFoldDB" id="A0A804N6U5"/>
<feature type="region of interest" description="Disordered" evidence="1">
    <location>
        <begin position="1"/>
        <end position="30"/>
    </location>
</feature>
<reference evidence="2" key="3">
    <citation type="submission" date="2021-05" db="UniProtKB">
        <authorList>
            <consortium name="EnsemblPlants"/>
        </authorList>
    </citation>
    <scope>IDENTIFICATION</scope>
    <source>
        <strain evidence="2">cv. B73</strain>
    </source>
</reference>
<evidence type="ECO:0008006" key="4">
    <source>
        <dbReference type="Google" id="ProtNLM"/>
    </source>
</evidence>
<reference evidence="3" key="1">
    <citation type="submission" date="2015-12" db="EMBL/GenBank/DDBJ databases">
        <title>Update maize B73 reference genome by single molecule sequencing technologies.</title>
        <authorList>
            <consortium name="Maize Genome Sequencing Project"/>
            <person name="Ware D."/>
        </authorList>
    </citation>
    <scope>NUCLEOTIDE SEQUENCE [LARGE SCALE GENOMIC DNA]</scope>
    <source>
        <strain evidence="3">cv. B73</strain>
    </source>
</reference>
<evidence type="ECO:0000313" key="3">
    <source>
        <dbReference type="Proteomes" id="UP000007305"/>
    </source>
</evidence>
<feature type="region of interest" description="Disordered" evidence="1">
    <location>
        <begin position="324"/>
        <end position="352"/>
    </location>
</feature>
<proteinExistence type="predicted"/>
<organism evidence="2 3">
    <name type="scientific">Zea mays</name>
    <name type="common">Maize</name>
    <dbReference type="NCBI Taxonomy" id="4577"/>
    <lineage>
        <taxon>Eukaryota</taxon>
        <taxon>Viridiplantae</taxon>
        <taxon>Streptophyta</taxon>
        <taxon>Embryophyta</taxon>
        <taxon>Tracheophyta</taxon>
        <taxon>Spermatophyta</taxon>
        <taxon>Magnoliopsida</taxon>
        <taxon>Liliopsida</taxon>
        <taxon>Poales</taxon>
        <taxon>Poaceae</taxon>
        <taxon>PACMAD clade</taxon>
        <taxon>Panicoideae</taxon>
        <taxon>Andropogonodae</taxon>
        <taxon>Andropogoneae</taxon>
        <taxon>Tripsacinae</taxon>
        <taxon>Zea</taxon>
    </lineage>
</organism>
<keyword evidence="3" id="KW-1185">Reference proteome</keyword>
<dbReference type="Gramene" id="Zm00001eb139510_T001">
    <property type="protein sequence ID" value="Zm00001eb139510_P001"/>
    <property type="gene ID" value="Zm00001eb139510"/>
</dbReference>